<keyword evidence="3 4" id="KW-0472">Membrane</keyword>
<protein>
    <submittedName>
        <fullName evidence="6">MFS transporter</fullName>
    </submittedName>
</protein>
<dbReference type="AlphaFoldDB" id="A0A2S5THG9"/>
<proteinExistence type="predicted"/>
<reference evidence="6 7" key="1">
    <citation type="submission" date="2018-02" db="EMBL/GenBank/DDBJ databases">
        <title>Genome sequencing of Solimonas sp. HR-BB.</title>
        <authorList>
            <person name="Lee Y."/>
            <person name="Jeon C.O."/>
        </authorList>
    </citation>
    <scope>NUCLEOTIDE SEQUENCE [LARGE SCALE GENOMIC DNA]</scope>
    <source>
        <strain evidence="6 7">HR-BB</strain>
    </source>
</reference>
<evidence type="ECO:0000313" key="7">
    <source>
        <dbReference type="Proteomes" id="UP000238220"/>
    </source>
</evidence>
<dbReference type="Proteomes" id="UP000238220">
    <property type="component" value="Unassembled WGS sequence"/>
</dbReference>
<dbReference type="InterPro" id="IPR020846">
    <property type="entry name" value="MFS_dom"/>
</dbReference>
<feature type="transmembrane region" description="Helical" evidence="4">
    <location>
        <begin position="285"/>
        <end position="308"/>
    </location>
</feature>
<feature type="transmembrane region" description="Helical" evidence="4">
    <location>
        <begin position="137"/>
        <end position="158"/>
    </location>
</feature>
<evidence type="ECO:0000256" key="3">
    <source>
        <dbReference type="ARBA" id="ARBA00023136"/>
    </source>
</evidence>
<evidence type="ECO:0000256" key="1">
    <source>
        <dbReference type="ARBA" id="ARBA00022692"/>
    </source>
</evidence>
<dbReference type="Pfam" id="PF07690">
    <property type="entry name" value="MFS_1"/>
    <property type="match status" value="1"/>
</dbReference>
<feature type="transmembrane region" description="Helical" evidence="4">
    <location>
        <begin position="170"/>
        <end position="191"/>
    </location>
</feature>
<feature type="transmembrane region" description="Helical" evidence="4">
    <location>
        <begin position="82"/>
        <end position="101"/>
    </location>
</feature>
<dbReference type="EMBL" id="PSNW01000003">
    <property type="protein sequence ID" value="PPE74430.1"/>
    <property type="molecule type" value="Genomic_DNA"/>
</dbReference>
<evidence type="ECO:0000259" key="5">
    <source>
        <dbReference type="PROSITE" id="PS50850"/>
    </source>
</evidence>
<feature type="transmembrane region" description="Helical" evidence="4">
    <location>
        <begin position="404"/>
        <end position="425"/>
    </location>
</feature>
<dbReference type="GO" id="GO:0022857">
    <property type="term" value="F:transmembrane transporter activity"/>
    <property type="evidence" value="ECO:0007669"/>
    <property type="project" value="InterPro"/>
</dbReference>
<keyword evidence="2 4" id="KW-1133">Transmembrane helix</keyword>
<dbReference type="Gene3D" id="1.20.1250.20">
    <property type="entry name" value="MFS general substrate transporter like domains"/>
    <property type="match status" value="2"/>
</dbReference>
<dbReference type="InterPro" id="IPR036259">
    <property type="entry name" value="MFS_trans_sf"/>
</dbReference>
<dbReference type="OrthoDB" id="3199327at2"/>
<dbReference type="SUPFAM" id="SSF103473">
    <property type="entry name" value="MFS general substrate transporter"/>
    <property type="match status" value="1"/>
</dbReference>
<evidence type="ECO:0000256" key="4">
    <source>
        <dbReference type="SAM" id="Phobius"/>
    </source>
</evidence>
<keyword evidence="7" id="KW-1185">Reference proteome</keyword>
<feature type="transmembrane region" description="Helical" evidence="4">
    <location>
        <begin position="375"/>
        <end position="398"/>
    </location>
</feature>
<feature type="domain" description="Major facilitator superfamily (MFS) profile" evidence="5">
    <location>
        <begin position="46"/>
        <end position="429"/>
    </location>
</feature>
<dbReference type="InterPro" id="IPR011701">
    <property type="entry name" value="MFS"/>
</dbReference>
<organism evidence="6 7">
    <name type="scientific">Solimonas fluminis</name>
    <dbReference type="NCBI Taxonomy" id="2086571"/>
    <lineage>
        <taxon>Bacteria</taxon>
        <taxon>Pseudomonadati</taxon>
        <taxon>Pseudomonadota</taxon>
        <taxon>Gammaproteobacteria</taxon>
        <taxon>Nevskiales</taxon>
        <taxon>Nevskiaceae</taxon>
        <taxon>Solimonas</taxon>
    </lineage>
</organism>
<feature type="transmembrane region" description="Helical" evidence="4">
    <location>
        <begin position="203"/>
        <end position="224"/>
    </location>
</feature>
<accession>A0A2S5THG9</accession>
<sequence length="443" mass="46246">MQGLPGTEQGPVRALIGRRPDCSIDRSSGGDGNGMTYLGEFRVNGRALLASTVGHGAGLAVSAYIIGSFAPHLLKEFGWSKADFALLSTATLLTLLCLPLIGRATDLFGVRRVASLGVIVLPLTYLALSVFNGELKVFIGLTMLQVIFGTTTTSTVYSRLVADRFREARGMALAIMASGPAITGAVGAMLLNDYIDEQGWRAGYRAIAVFTAVFGLLALAMIPADARPAAVAVRRRRAARDYPVILRSPAFWVICGGMFLCNIPQTLNGPQLKLMLLDNGADSAAAAMMVSLFATGVIIGRFACGLALDRFPAHVVAAVSMGLPSIGLFLIASAFDAQWVLVGAVLLMGLSQGAEGDIAGYLVVRHFGVEIYSSVLGLCIAALGLATAVGAVLLSRFLDWTGGYVVFLHLTAGSVLLGGLMFLLLGRAGIAGRPVVAPEPAAD</sequence>
<feature type="transmembrane region" description="Helical" evidence="4">
    <location>
        <begin position="113"/>
        <end position="131"/>
    </location>
</feature>
<feature type="transmembrane region" description="Helical" evidence="4">
    <location>
        <begin position="341"/>
        <end position="363"/>
    </location>
</feature>
<keyword evidence="1 4" id="KW-0812">Transmembrane</keyword>
<dbReference type="InterPro" id="IPR050327">
    <property type="entry name" value="Proton-linked_MCT"/>
</dbReference>
<dbReference type="PROSITE" id="PS50850">
    <property type="entry name" value="MFS"/>
    <property type="match status" value="1"/>
</dbReference>
<evidence type="ECO:0000313" key="6">
    <source>
        <dbReference type="EMBL" id="PPE74430.1"/>
    </source>
</evidence>
<gene>
    <name evidence="6" type="ORF">C3942_06590</name>
</gene>
<evidence type="ECO:0000256" key="2">
    <source>
        <dbReference type="ARBA" id="ARBA00022989"/>
    </source>
</evidence>
<dbReference type="PANTHER" id="PTHR11360">
    <property type="entry name" value="MONOCARBOXYLATE TRANSPORTER"/>
    <property type="match status" value="1"/>
</dbReference>
<feature type="transmembrane region" description="Helical" evidence="4">
    <location>
        <begin position="47"/>
        <end position="70"/>
    </location>
</feature>
<feature type="transmembrane region" description="Helical" evidence="4">
    <location>
        <begin position="244"/>
        <end position="265"/>
    </location>
</feature>
<feature type="transmembrane region" description="Helical" evidence="4">
    <location>
        <begin position="315"/>
        <end position="335"/>
    </location>
</feature>
<dbReference type="PANTHER" id="PTHR11360:SF284">
    <property type="entry name" value="EG:103B4.3 PROTEIN-RELATED"/>
    <property type="match status" value="1"/>
</dbReference>
<comment type="caution">
    <text evidence="6">The sequence shown here is derived from an EMBL/GenBank/DDBJ whole genome shotgun (WGS) entry which is preliminary data.</text>
</comment>
<name>A0A2S5THG9_9GAMM</name>